<organism evidence="3 4">
    <name type="scientific">Dyella flava</name>
    <dbReference type="NCBI Taxonomy" id="1920170"/>
    <lineage>
        <taxon>Bacteria</taxon>
        <taxon>Pseudomonadati</taxon>
        <taxon>Pseudomonadota</taxon>
        <taxon>Gammaproteobacteria</taxon>
        <taxon>Lysobacterales</taxon>
        <taxon>Rhodanobacteraceae</taxon>
        <taxon>Dyella</taxon>
    </lineage>
</organism>
<dbReference type="Proteomes" id="UP001430149">
    <property type="component" value="Unassembled WGS sequence"/>
</dbReference>
<feature type="region of interest" description="Disordered" evidence="1">
    <location>
        <begin position="1"/>
        <end position="99"/>
    </location>
</feature>
<name>A0ABS2K6M1_9GAMM</name>
<feature type="region of interest" description="Disordered" evidence="1">
    <location>
        <begin position="487"/>
        <end position="522"/>
    </location>
</feature>
<gene>
    <name evidence="3" type="ORF">ISP19_15750</name>
</gene>
<dbReference type="InterPro" id="IPR046673">
    <property type="entry name" value="ToxA_N"/>
</dbReference>
<dbReference type="EMBL" id="JADIKE010000038">
    <property type="protein sequence ID" value="MBM7126832.1"/>
    <property type="molecule type" value="Genomic_DNA"/>
</dbReference>
<dbReference type="RefSeq" id="WP_204683380.1">
    <property type="nucleotide sequence ID" value="NZ_BSNR01000007.1"/>
</dbReference>
<feature type="compositionally biased region" description="Basic and acidic residues" evidence="1">
    <location>
        <begin position="90"/>
        <end position="99"/>
    </location>
</feature>
<feature type="domain" description="Dermonecrotic toxin N-terminal" evidence="2">
    <location>
        <begin position="104"/>
        <end position="353"/>
    </location>
</feature>
<evidence type="ECO:0000256" key="1">
    <source>
        <dbReference type="SAM" id="MobiDB-lite"/>
    </source>
</evidence>
<reference evidence="3" key="1">
    <citation type="submission" date="2020-10" db="EMBL/GenBank/DDBJ databases">
        <title>Phylogeny of dyella-like bacteria.</title>
        <authorList>
            <person name="Fu J."/>
        </authorList>
    </citation>
    <scope>NUCLEOTIDE SEQUENCE</scope>
    <source>
        <strain evidence="3">DHOC52</strain>
    </source>
</reference>
<evidence type="ECO:0000313" key="4">
    <source>
        <dbReference type="Proteomes" id="UP001430149"/>
    </source>
</evidence>
<proteinExistence type="predicted"/>
<sequence length="534" mass="58814">MNITNNTLSPMHYGGDTPNSDFPAPHASSKFDSAPKAPAVAHNPTPFNPAPIRKNAATHSTSKATPKTGESGRAVNQREMDSAVSQDLSSRTERLSRDERSLAANIPNYHAEASAYMKQFIKDHFGKDIDPDQVYLNEYDPVYENVPSLAGSKFPPVKREVSAGALVASTPLSQIAYANQSANIAPDIKRFHITASNDPHQTWAGQKDLIEPHDFYKSLSDLDFKAYYAGKIDRFYKEHGGDMRRVAQERAVLELDAQHSLGQLNDKDYALAKRAFVPDPHDRNPPKVYPFEIGGYQSNDGLMIIGEDRVMVYLRGEDTPLKCFNNQQAVQAWLEALGARREDLRIFANKHFSSNEADGRTGGPGVIGELDPDSSYAFKNTHQDMRVDLEDIRADPFGHLVEVSHRHDKEDADFDITSNADVNEKKVMALMDDLPIPVAPGILELVLGKTKSQKLDGVISLGTDMVSEGAAKVHPHLSYVSDSAIPLAEGKGESDPAPGPDARSRPVDHDDPDSPGKVKYGMQVYGTNNWNKSW</sequence>
<evidence type="ECO:0000313" key="3">
    <source>
        <dbReference type="EMBL" id="MBM7126832.1"/>
    </source>
</evidence>
<feature type="compositionally biased region" description="Basic and acidic residues" evidence="1">
    <location>
        <begin position="502"/>
        <end position="516"/>
    </location>
</feature>
<dbReference type="Pfam" id="PF20178">
    <property type="entry name" value="ToxA_N"/>
    <property type="match status" value="1"/>
</dbReference>
<evidence type="ECO:0000259" key="2">
    <source>
        <dbReference type="Pfam" id="PF20178"/>
    </source>
</evidence>
<keyword evidence="4" id="KW-1185">Reference proteome</keyword>
<protein>
    <recommendedName>
        <fullName evidence="2">Dermonecrotic toxin N-terminal domain-containing protein</fullName>
    </recommendedName>
</protein>
<comment type="caution">
    <text evidence="3">The sequence shown here is derived from an EMBL/GenBank/DDBJ whole genome shotgun (WGS) entry which is preliminary data.</text>
</comment>
<accession>A0ABS2K6M1</accession>